<evidence type="ECO:0000313" key="1">
    <source>
        <dbReference type="EMBL" id="GFM32561.1"/>
    </source>
</evidence>
<name>A0A7J0BH86_9BACT</name>
<evidence type="ECO:0008006" key="3">
    <source>
        <dbReference type="Google" id="ProtNLM"/>
    </source>
</evidence>
<dbReference type="EMBL" id="BLVO01000012">
    <property type="protein sequence ID" value="GFM32561.1"/>
    <property type="molecule type" value="Genomic_DNA"/>
</dbReference>
<dbReference type="InterPro" id="IPR005247">
    <property type="entry name" value="YbhB_YbcL/LppC-like"/>
</dbReference>
<proteinExistence type="predicted"/>
<dbReference type="CDD" id="cd00865">
    <property type="entry name" value="PEBP_bact_arch"/>
    <property type="match status" value="1"/>
</dbReference>
<comment type="caution">
    <text evidence="1">The sequence shown here is derived from an EMBL/GenBank/DDBJ whole genome shotgun (WGS) entry which is preliminary data.</text>
</comment>
<dbReference type="NCBIfam" id="TIGR00481">
    <property type="entry name" value="YbhB/YbcL family Raf kinase inhibitor-like protein"/>
    <property type="match status" value="1"/>
</dbReference>
<keyword evidence="2" id="KW-1185">Reference proteome</keyword>
<dbReference type="SUPFAM" id="SSF49777">
    <property type="entry name" value="PEBP-like"/>
    <property type="match status" value="1"/>
</dbReference>
<reference evidence="1 2" key="1">
    <citation type="submission" date="2020-05" db="EMBL/GenBank/DDBJ databases">
        <title>Draft genome sequence of Desulfovibrio sp. strain HN2T.</title>
        <authorList>
            <person name="Ueno A."/>
            <person name="Tamazawa S."/>
            <person name="Tamamura S."/>
            <person name="Murakami T."/>
            <person name="Kiyama T."/>
            <person name="Inomata H."/>
            <person name="Amano Y."/>
            <person name="Miyakawa K."/>
            <person name="Tamaki H."/>
            <person name="Naganuma T."/>
            <person name="Kaneko K."/>
        </authorList>
    </citation>
    <scope>NUCLEOTIDE SEQUENCE [LARGE SCALE GENOMIC DNA]</scope>
    <source>
        <strain evidence="1 2">HN2</strain>
    </source>
</reference>
<evidence type="ECO:0000313" key="2">
    <source>
        <dbReference type="Proteomes" id="UP000503840"/>
    </source>
</evidence>
<protein>
    <recommendedName>
        <fullName evidence="3">Phospholipid-binding protein</fullName>
    </recommendedName>
</protein>
<gene>
    <name evidence="1" type="ORF">DSM101010T_09260</name>
</gene>
<organism evidence="1 2">
    <name type="scientific">Desulfovibrio subterraneus</name>
    <dbReference type="NCBI Taxonomy" id="2718620"/>
    <lineage>
        <taxon>Bacteria</taxon>
        <taxon>Pseudomonadati</taxon>
        <taxon>Thermodesulfobacteriota</taxon>
        <taxon>Desulfovibrionia</taxon>
        <taxon>Desulfovibrionales</taxon>
        <taxon>Desulfovibrionaceae</taxon>
        <taxon>Desulfovibrio</taxon>
    </lineage>
</organism>
<dbReference type="InterPro" id="IPR036610">
    <property type="entry name" value="PEBP-like_sf"/>
</dbReference>
<accession>A0A7J0BH86</accession>
<dbReference type="RefSeq" id="WP_174404260.1">
    <property type="nucleotide sequence ID" value="NZ_BLVO01000012.1"/>
</dbReference>
<dbReference type="Proteomes" id="UP000503840">
    <property type="component" value="Unassembled WGS sequence"/>
</dbReference>
<dbReference type="PANTHER" id="PTHR30289">
    <property type="entry name" value="UNCHARACTERIZED PROTEIN YBCL-RELATED"/>
    <property type="match status" value="1"/>
</dbReference>
<dbReference type="Gene3D" id="3.90.280.10">
    <property type="entry name" value="PEBP-like"/>
    <property type="match status" value="1"/>
</dbReference>
<dbReference type="Pfam" id="PF01161">
    <property type="entry name" value="PBP"/>
    <property type="match status" value="1"/>
</dbReference>
<dbReference type="AlphaFoldDB" id="A0A7J0BH86"/>
<dbReference type="InterPro" id="IPR008914">
    <property type="entry name" value="PEBP"/>
</dbReference>
<dbReference type="PANTHER" id="PTHR30289:SF1">
    <property type="entry name" value="PEBP (PHOSPHATIDYLETHANOLAMINE-BINDING PROTEIN) FAMILY PROTEIN"/>
    <property type="match status" value="1"/>
</dbReference>
<sequence>MRIFSPAFEDGGVIPAEHTCDGENTSPPLQWTDVPAGAKFLTLICDDPDAPMGVWDHWLLFNLPAVHEGLDAGISREFDPFPGVAHGLNSWKRACYDGPCPPSGTHRYYFKLYALDARINLKPGATKGEILRAMDGHILAECRIMGRYARI</sequence>